<dbReference type="STRING" id="1391654.AKJ09_05765"/>
<dbReference type="AlphaFoldDB" id="A0A0K1Q0C4"/>
<accession>A0A0K1Q0C4</accession>
<organism evidence="1 2">
    <name type="scientific">Labilithrix luteola</name>
    <dbReference type="NCBI Taxonomy" id="1391654"/>
    <lineage>
        <taxon>Bacteria</taxon>
        <taxon>Pseudomonadati</taxon>
        <taxon>Myxococcota</taxon>
        <taxon>Polyangia</taxon>
        <taxon>Polyangiales</taxon>
        <taxon>Labilitrichaceae</taxon>
        <taxon>Labilithrix</taxon>
    </lineage>
</organism>
<sequence length="43" mass="4545">MGARAIGAEARRVRLSDRIPIDERSINVGHAAVVSRSGARTTA</sequence>
<name>A0A0K1Q0C4_9BACT</name>
<keyword evidence="2" id="KW-1185">Reference proteome</keyword>
<proteinExistence type="predicted"/>
<evidence type="ECO:0000313" key="1">
    <source>
        <dbReference type="EMBL" id="AKU99101.1"/>
    </source>
</evidence>
<protein>
    <submittedName>
        <fullName evidence="1">Uncharacterized protein</fullName>
    </submittedName>
</protein>
<reference evidence="1 2" key="1">
    <citation type="submission" date="2015-08" db="EMBL/GenBank/DDBJ databases">
        <authorList>
            <person name="Babu N.S."/>
            <person name="Beckwith C.J."/>
            <person name="Beseler K.G."/>
            <person name="Brison A."/>
            <person name="Carone J.V."/>
            <person name="Caskin T.P."/>
            <person name="Diamond M."/>
            <person name="Durham M.E."/>
            <person name="Foxe J.M."/>
            <person name="Go M."/>
            <person name="Henderson B.A."/>
            <person name="Jones I.B."/>
            <person name="McGettigan J.A."/>
            <person name="Micheletti S.J."/>
            <person name="Nasrallah M.E."/>
            <person name="Ortiz D."/>
            <person name="Piller C.R."/>
            <person name="Privatt S.R."/>
            <person name="Schneider S.L."/>
            <person name="Sharp S."/>
            <person name="Smith T.C."/>
            <person name="Stanton J.D."/>
            <person name="Ullery H.E."/>
            <person name="Wilson R.J."/>
            <person name="Serrano M.G."/>
            <person name="Buck G."/>
            <person name="Lee V."/>
            <person name="Wang Y."/>
            <person name="Carvalho R."/>
            <person name="Voegtly L."/>
            <person name="Shi R."/>
            <person name="Duckworth R."/>
            <person name="Johnson A."/>
            <person name="Loviza R."/>
            <person name="Walstead R."/>
            <person name="Shah Z."/>
            <person name="Kiflezghi M."/>
            <person name="Wade K."/>
            <person name="Ball S.L."/>
            <person name="Bradley K.W."/>
            <person name="Asai D.J."/>
            <person name="Bowman C.A."/>
            <person name="Russell D.A."/>
            <person name="Pope W.H."/>
            <person name="Jacobs-Sera D."/>
            <person name="Hendrix R.W."/>
            <person name="Hatfull G.F."/>
        </authorList>
    </citation>
    <scope>NUCLEOTIDE SEQUENCE [LARGE SCALE GENOMIC DNA]</scope>
    <source>
        <strain evidence="1 2">DSM 27648</strain>
    </source>
</reference>
<dbReference type="KEGG" id="llu:AKJ09_05765"/>
<dbReference type="EMBL" id="CP012333">
    <property type="protein sequence ID" value="AKU99101.1"/>
    <property type="molecule type" value="Genomic_DNA"/>
</dbReference>
<dbReference type="Proteomes" id="UP000064967">
    <property type="component" value="Chromosome"/>
</dbReference>
<evidence type="ECO:0000313" key="2">
    <source>
        <dbReference type="Proteomes" id="UP000064967"/>
    </source>
</evidence>
<gene>
    <name evidence="1" type="ORF">AKJ09_05765</name>
</gene>